<dbReference type="Pfam" id="PF00990">
    <property type="entry name" value="GGDEF"/>
    <property type="match status" value="1"/>
</dbReference>
<dbReference type="InterPro" id="IPR001633">
    <property type="entry name" value="EAL_dom"/>
</dbReference>
<dbReference type="InterPro" id="IPR052155">
    <property type="entry name" value="Biofilm_reg_signaling"/>
</dbReference>
<feature type="transmembrane region" description="Helical" evidence="1">
    <location>
        <begin position="286"/>
        <end position="303"/>
    </location>
</feature>
<dbReference type="InterPro" id="IPR000160">
    <property type="entry name" value="GGDEF_dom"/>
</dbReference>
<evidence type="ECO:0000313" key="4">
    <source>
        <dbReference type="EMBL" id="MDC8783913.1"/>
    </source>
</evidence>
<dbReference type="Pfam" id="PF00563">
    <property type="entry name" value="EAL"/>
    <property type="match status" value="1"/>
</dbReference>
<sequence>MKILLSGGLSWGQGWVRTLACWVAFGGFVGMFLGVGLAHAGEGPGLLQRWGPHDDRGPMAAQLLAATRSAQWCTVAPLSPLLMNRETRLYRLDPPHEAEPQLVIEDPIAEVMAVLERTPQGCLQMRMAGRSQPQAAGMLASPFPNLPLVTVEQGAAVAQPVWVLLQDVKSIRPWLSVQERAHFSHRSQVVWLLLALYAGMLVMVPVVSLALGVLGQARLAGAYIFYVSTLLLWLLENFSIGQTWFAYWPAPERFAIVHGLMVGLLILGTGVATAEALRLEGQARRLLSITVGGLAALFAMYFLDHRVYQMAALSLGLMALAVIALLLWRWPRIDRAQRLFSMGLGATMLGGILQALTIVLPEGPLRDWGLYAFPAGNFLHALFWVAALNHGLNEDRKARENQLRDEARHDPVTGLANRKLLEERIHQALRLRPSRGPISAHELAQLGAGVASIRAAEEGLGAVFVDLDRFKILNDSLGHTKGDVLLCQVAQRLVQHIGSDGLVARFGGDEFFVLVLRRNSEAELALLGASLLQLLDAPLTLDDRELRVSASLGIVVIDGSYTTADDVIKDADLALHHAKQRGRARFELFEPPMRKLADQRFRLESELRVAIERGEFEPFFQPIVALPTTHHAGFEALVRWRHPQRGLVSPAEFIPAAEDTGLIEWIGMQVMQSTMRQVAAWRAEGLWREGWYVSVNVSGVQLRDVRIADKFAALLRQYELTPTDIRVEVTESSVIENKDVAFGLLPEIKAHGFLLCMDDFGTGYSSLSYLSELPFDVLKIDRSFIHEISRRSELLVLVRTVLGLSRELGMMVVAEGIETEDQQTILGDLDCGYGQGYRFAKPMPAQDATRWLQEALPRQIAA</sequence>
<dbReference type="PROSITE" id="PS50883">
    <property type="entry name" value="EAL"/>
    <property type="match status" value="1"/>
</dbReference>
<comment type="caution">
    <text evidence="4">The sequence shown here is derived from an EMBL/GenBank/DDBJ whole genome shotgun (WGS) entry which is preliminary data.</text>
</comment>
<dbReference type="SUPFAM" id="SSF141868">
    <property type="entry name" value="EAL domain-like"/>
    <property type="match status" value="1"/>
</dbReference>
<keyword evidence="5" id="KW-1185">Reference proteome</keyword>
<dbReference type="CDD" id="cd01949">
    <property type="entry name" value="GGDEF"/>
    <property type="match status" value="1"/>
</dbReference>
<dbReference type="EMBL" id="JAQQXS010000001">
    <property type="protein sequence ID" value="MDC8783913.1"/>
    <property type="molecule type" value="Genomic_DNA"/>
</dbReference>
<feature type="transmembrane region" description="Helical" evidence="1">
    <location>
        <begin position="339"/>
        <end position="359"/>
    </location>
</feature>
<dbReference type="InterPro" id="IPR029787">
    <property type="entry name" value="Nucleotide_cyclase"/>
</dbReference>
<dbReference type="CDD" id="cd01948">
    <property type="entry name" value="EAL"/>
    <property type="match status" value="1"/>
</dbReference>
<proteinExistence type="predicted"/>
<dbReference type="Gene3D" id="3.20.20.450">
    <property type="entry name" value="EAL domain"/>
    <property type="match status" value="1"/>
</dbReference>
<keyword evidence="1" id="KW-0812">Transmembrane</keyword>
<dbReference type="PANTHER" id="PTHR44757:SF2">
    <property type="entry name" value="BIOFILM ARCHITECTURE MAINTENANCE PROTEIN MBAA"/>
    <property type="match status" value="1"/>
</dbReference>
<evidence type="ECO:0000256" key="1">
    <source>
        <dbReference type="SAM" id="Phobius"/>
    </source>
</evidence>
<dbReference type="PROSITE" id="PS50887">
    <property type="entry name" value="GGDEF"/>
    <property type="match status" value="1"/>
</dbReference>
<reference evidence="4 5" key="1">
    <citation type="submission" date="2022-10" db="EMBL/GenBank/DDBJ databases">
        <title>paucibacter sp. hw8 Genome sequencing.</title>
        <authorList>
            <person name="Park S."/>
        </authorList>
    </citation>
    <scope>NUCLEOTIDE SEQUENCE [LARGE SCALE GENOMIC DNA]</scope>
    <source>
        <strain evidence="5">hw8</strain>
    </source>
</reference>
<dbReference type="SMART" id="SM00267">
    <property type="entry name" value="GGDEF"/>
    <property type="match status" value="1"/>
</dbReference>
<dbReference type="NCBIfam" id="TIGR00254">
    <property type="entry name" value="GGDEF"/>
    <property type="match status" value="1"/>
</dbReference>
<feature type="domain" description="GGDEF" evidence="3">
    <location>
        <begin position="458"/>
        <end position="591"/>
    </location>
</feature>
<dbReference type="SMART" id="SM00052">
    <property type="entry name" value="EAL"/>
    <property type="match status" value="1"/>
</dbReference>
<name>A0ABT5KLY4_9BURK</name>
<feature type="transmembrane region" description="Helical" evidence="1">
    <location>
        <begin position="189"/>
        <end position="211"/>
    </location>
</feature>
<feature type="domain" description="EAL" evidence="2">
    <location>
        <begin position="600"/>
        <end position="856"/>
    </location>
</feature>
<accession>A0ABT5KLY4</accession>
<organism evidence="4 5">
    <name type="scientific">Roseateles koreensis</name>
    <dbReference type="NCBI Taxonomy" id="2987526"/>
    <lineage>
        <taxon>Bacteria</taxon>
        <taxon>Pseudomonadati</taxon>
        <taxon>Pseudomonadota</taxon>
        <taxon>Betaproteobacteria</taxon>
        <taxon>Burkholderiales</taxon>
        <taxon>Sphaerotilaceae</taxon>
        <taxon>Roseateles</taxon>
    </lineage>
</organism>
<dbReference type="SUPFAM" id="SSF55073">
    <property type="entry name" value="Nucleotide cyclase"/>
    <property type="match status" value="1"/>
</dbReference>
<dbReference type="InterPro" id="IPR035919">
    <property type="entry name" value="EAL_sf"/>
</dbReference>
<dbReference type="Gene3D" id="3.30.70.270">
    <property type="match status" value="1"/>
</dbReference>
<evidence type="ECO:0000259" key="3">
    <source>
        <dbReference type="PROSITE" id="PS50887"/>
    </source>
</evidence>
<feature type="transmembrane region" description="Helical" evidence="1">
    <location>
        <begin position="20"/>
        <end position="40"/>
    </location>
</feature>
<evidence type="ECO:0000259" key="2">
    <source>
        <dbReference type="PROSITE" id="PS50883"/>
    </source>
</evidence>
<protein>
    <submittedName>
        <fullName evidence="4">EAL domain-containing protein</fullName>
    </submittedName>
</protein>
<evidence type="ECO:0000313" key="5">
    <source>
        <dbReference type="Proteomes" id="UP001219862"/>
    </source>
</evidence>
<keyword evidence="1" id="KW-0472">Membrane</keyword>
<feature type="transmembrane region" description="Helical" evidence="1">
    <location>
        <begin position="254"/>
        <end position="274"/>
    </location>
</feature>
<feature type="transmembrane region" description="Helical" evidence="1">
    <location>
        <begin position="223"/>
        <end position="248"/>
    </location>
</feature>
<keyword evidence="1" id="KW-1133">Transmembrane helix</keyword>
<dbReference type="Proteomes" id="UP001219862">
    <property type="component" value="Unassembled WGS sequence"/>
</dbReference>
<dbReference type="RefSeq" id="WP_273595017.1">
    <property type="nucleotide sequence ID" value="NZ_JAQQXS010000001.1"/>
</dbReference>
<feature type="transmembrane region" description="Helical" evidence="1">
    <location>
        <begin position="309"/>
        <end position="327"/>
    </location>
</feature>
<gene>
    <name evidence="4" type="ORF">PRZ01_01755</name>
</gene>
<dbReference type="InterPro" id="IPR043128">
    <property type="entry name" value="Rev_trsase/Diguanyl_cyclase"/>
</dbReference>
<dbReference type="PANTHER" id="PTHR44757">
    <property type="entry name" value="DIGUANYLATE CYCLASE DGCP"/>
    <property type="match status" value="1"/>
</dbReference>